<dbReference type="SUPFAM" id="SSF50475">
    <property type="entry name" value="FMN-binding split barrel"/>
    <property type="match status" value="1"/>
</dbReference>
<dbReference type="AlphaFoldDB" id="A0A7K3M397"/>
<accession>A0A7K3M397</accession>
<sequence length="104" mass="11503">MSDNPFAPDVITAVAEHMSDEHDDDSLLIVRALGGVPEASEATVVHLDGTGVDFRVVVDGAERTVRVPWSRPLTERPEIRQEFVRMYQESAKALDIPPRQAGQH</sequence>
<evidence type="ECO:0000313" key="3">
    <source>
        <dbReference type="Proteomes" id="UP000460435"/>
    </source>
</evidence>
<dbReference type="Pfam" id="PF10615">
    <property type="entry name" value="DUF2470"/>
    <property type="match status" value="1"/>
</dbReference>
<gene>
    <name evidence="2" type="ORF">F7O44_11975</name>
</gene>
<dbReference type="RefSeq" id="WP_162450450.1">
    <property type="nucleotide sequence ID" value="NZ_WLZY01000003.1"/>
</dbReference>
<dbReference type="Gene3D" id="3.20.180.10">
    <property type="entry name" value="PNP-oxidase-like"/>
    <property type="match status" value="1"/>
</dbReference>
<proteinExistence type="predicted"/>
<evidence type="ECO:0000259" key="1">
    <source>
        <dbReference type="Pfam" id="PF10615"/>
    </source>
</evidence>
<dbReference type="InterPro" id="IPR037119">
    <property type="entry name" value="Haem_oxidase_HugZ-like_sf"/>
</dbReference>
<evidence type="ECO:0000313" key="2">
    <source>
        <dbReference type="EMBL" id="NDL57794.1"/>
    </source>
</evidence>
<protein>
    <submittedName>
        <fullName evidence="2">DUF2470 domain-containing protein</fullName>
    </submittedName>
</protein>
<dbReference type="InterPro" id="IPR019595">
    <property type="entry name" value="DUF2470"/>
</dbReference>
<name>A0A7K3M397_9ACTN</name>
<comment type="caution">
    <text evidence="2">The sequence shown here is derived from an EMBL/GenBank/DDBJ whole genome shotgun (WGS) entry which is preliminary data.</text>
</comment>
<feature type="domain" description="DUF2470" evidence="1">
    <location>
        <begin position="14"/>
        <end position="86"/>
    </location>
</feature>
<organism evidence="2 3">
    <name type="scientific">Phytoactinopolyspora mesophila</name>
    <dbReference type="NCBI Taxonomy" id="2650750"/>
    <lineage>
        <taxon>Bacteria</taxon>
        <taxon>Bacillati</taxon>
        <taxon>Actinomycetota</taxon>
        <taxon>Actinomycetes</taxon>
        <taxon>Jiangellales</taxon>
        <taxon>Jiangellaceae</taxon>
        <taxon>Phytoactinopolyspora</taxon>
    </lineage>
</organism>
<dbReference type="EMBL" id="WLZY01000003">
    <property type="protein sequence ID" value="NDL57794.1"/>
    <property type="molecule type" value="Genomic_DNA"/>
</dbReference>
<dbReference type="Proteomes" id="UP000460435">
    <property type="component" value="Unassembled WGS sequence"/>
</dbReference>
<keyword evidence="3" id="KW-1185">Reference proteome</keyword>
<reference evidence="2 3" key="1">
    <citation type="submission" date="2019-11" db="EMBL/GenBank/DDBJ databases">
        <authorList>
            <person name="Li X.-J."/>
            <person name="Feng X.-M."/>
        </authorList>
    </citation>
    <scope>NUCLEOTIDE SEQUENCE [LARGE SCALE GENOMIC DNA]</scope>
    <source>
        <strain evidence="2 3">XMNu-373</strain>
    </source>
</reference>